<feature type="domain" description="Flavin reductase like" evidence="5">
    <location>
        <begin position="11"/>
        <end position="159"/>
    </location>
</feature>
<evidence type="ECO:0000256" key="1">
    <source>
        <dbReference type="ARBA" id="ARBA00001917"/>
    </source>
</evidence>
<dbReference type="Pfam" id="PF01613">
    <property type="entry name" value="Flavin_Reduct"/>
    <property type="match status" value="1"/>
</dbReference>
<dbReference type="Proteomes" id="UP000077428">
    <property type="component" value="Unassembled WGS sequence"/>
</dbReference>
<dbReference type="InterPro" id="IPR002563">
    <property type="entry name" value="Flavin_Rdtase-like_dom"/>
</dbReference>
<dbReference type="Gene3D" id="2.30.110.10">
    <property type="entry name" value="Electron Transport, Fmn-binding Protein, Chain A"/>
    <property type="match status" value="1"/>
</dbReference>
<sequence length="213" mass="24093">MKLKNFKRENMIPLPVTLISTASKDGIRNIAPYSCVVTILRPTNLVCIASAMMRDTFVNIEETGEFVINMISTDMVDKVIPTSSHVAFDIDEYDLANLEATQSKEINAPGIKGAYSKIECKLRKIYKDKDPIGIPYLLIIGEVVNLEVEDDCLDKKFGVLDLNKVKPLMMLESDKGMHFCTIEDIDKFETFGAMFPDGKDPLEWMYEGEDYED</sequence>
<evidence type="ECO:0000256" key="4">
    <source>
        <dbReference type="ARBA" id="ARBA00038054"/>
    </source>
</evidence>
<comment type="caution">
    <text evidence="6">The sequence shown here is derived from an EMBL/GenBank/DDBJ whole genome shotgun (WGS) entry which is preliminary data.</text>
</comment>
<dbReference type="RefSeq" id="WP_063720093.1">
    <property type="nucleotide sequence ID" value="NZ_CAJVUI010000006.1"/>
</dbReference>
<dbReference type="GO" id="GO:0010181">
    <property type="term" value="F:FMN binding"/>
    <property type="evidence" value="ECO:0007669"/>
    <property type="project" value="InterPro"/>
</dbReference>
<dbReference type="InterPro" id="IPR012349">
    <property type="entry name" value="Split_barrel_FMN-bd"/>
</dbReference>
<dbReference type="PATRIC" id="fig|66851.6.peg.192"/>
<accession>A0A166C2X4</accession>
<dbReference type="SUPFAM" id="SSF50475">
    <property type="entry name" value="FMN-binding split barrel"/>
    <property type="match status" value="1"/>
</dbReference>
<dbReference type="PANTHER" id="PTHR33798">
    <property type="entry name" value="FLAVOPROTEIN OXYGENASE"/>
    <property type="match status" value="1"/>
</dbReference>
<organism evidence="6 7">
    <name type="scientific">Methanobrevibacter oralis</name>
    <dbReference type="NCBI Taxonomy" id="66851"/>
    <lineage>
        <taxon>Archaea</taxon>
        <taxon>Methanobacteriati</taxon>
        <taxon>Methanobacteriota</taxon>
        <taxon>Methanomada group</taxon>
        <taxon>Methanobacteria</taxon>
        <taxon>Methanobacteriales</taxon>
        <taxon>Methanobacteriaceae</taxon>
        <taxon>Methanobrevibacter</taxon>
    </lineage>
</organism>
<reference evidence="7" key="1">
    <citation type="journal article" date="2016" name="Genome Announc.">
        <title>Draft Genome Sequences of Methanobrevibacter curvatus DSM11111, Methanobrevibacter cuticularis DSM11139, Methanobrevibacter filiformis DSM11501, and Methanobrevibacter oralis DSM7256.</title>
        <authorList>
            <person name="Poehlein A."/>
            <person name="Seedorf H."/>
        </authorList>
    </citation>
    <scope>NUCLEOTIDE SEQUENCE [LARGE SCALE GENOMIC DNA]</scope>
    <source>
        <strain evidence="7">DSM 7256 / JCM 30027 / ZR</strain>
    </source>
</reference>
<protein>
    <submittedName>
        <fullName evidence="6">Flavin reductase like domain protein</fullName>
    </submittedName>
</protein>
<keyword evidence="2" id="KW-0285">Flavoprotein</keyword>
<name>A0A166C2X4_METOA</name>
<evidence type="ECO:0000256" key="3">
    <source>
        <dbReference type="ARBA" id="ARBA00022643"/>
    </source>
</evidence>
<keyword evidence="7" id="KW-1185">Reference proteome</keyword>
<gene>
    <name evidence="6" type="ORF">MBORA_01520</name>
</gene>
<dbReference type="EMBL" id="LWMU01000033">
    <property type="protein sequence ID" value="KZX14074.1"/>
    <property type="molecule type" value="Genomic_DNA"/>
</dbReference>
<dbReference type="PANTHER" id="PTHR33798:SF5">
    <property type="entry name" value="FLAVIN REDUCTASE LIKE DOMAIN-CONTAINING PROTEIN"/>
    <property type="match status" value="1"/>
</dbReference>
<dbReference type="OrthoDB" id="8522at2157"/>
<evidence type="ECO:0000256" key="2">
    <source>
        <dbReference type="ARBA" id="ARBA00022630"/>
    </source>
</evidence>
<dbReference type="AlphaFoldDB" id="A0A166C2X4"/>
<evidence type="ECO:0000313" key="6">
    <source>
        <dbReference type="EMBL" id="KZX14074.1"/>
    </source>
</evidence>
<comment type="similarity">
    <text evidence="4">Belongs to the flavoredoxin family.</text>
</comment>
<dbReference type="SMART" id="SM00903">
    <property type="entry name" value="Flavin_Reduct"/>
    <property type="match status" value="1"/>
</dbReference>
<comment type="cofactor">
    <cofactor evidence="1">
        <name>FMN</name>
        <dbReference type="ChEBI" id="CHEBI:58210"/>
    </cofactor>
</comment>
<keyword evidence="3" id="KW-0288">FMN</keyword>
<evidence type="ECO:0000259" key="5">
    <source>
        <dbReference type="SMART" id="SM00903"/>
    </source>
</evidence>
<evidence type="ECO:0000313" key="7">
    <source>
        <dbReference type="Proteomes" id="UP000077428"/>
    </source>
</evidence>
<dbReference type="STRING" id="66851.MBORA_01520"/>
<proteinExistence type="inferred from homology"/>